<evidence type="ECO:0000256" key="4">
    <source>
        <dbReference type="ARBA" id="ARBA00022827"/>
    </source>
</evidence>
<keyword evidence="5" id="KW-0560">Oxidoreductase</keyword>
<dbReference type="EMBL" id="MOEC01000020">
    <property type="protein sequence ID" value="OIS92073.1"/>
    <property type="molecule type" value="Genomic_DNA"/>
</dbReference>
<dbReference type="PRINTS" id="PR01001">
    <property type="entry name" value="FADG3PDH"/>
</dbReference>
<evidence type="ECO:0000313" key="7">
    <source>
        <dbReference type="EMBL" id="OIS92073.1"/>
    </source>
</evidence>
<evidence type="ECO:0000256" key="5">
    <source>
        <dbReference type="ARBA" id="ARBA00023002"/>
    </source>
</evidence>
<organism evidence="7 8">
    <name type="scientific">Brucella cytisi</name>
    <dbReference type="NCBI Taxonomy" id="407152"/>
    <lineage>
        <taxon>Bacteria</taxon>
        <taxon>Pseudomonadati</taxon>
        <taxon>Pseudomonadota</taxon>
        <taxon>Alphaproteobacteria</taxon>
        <taxon>Hyphomicrobiales</taxon>
        <taxon>Brucellaceae</taxon>
        <taxon>Brucella/Ochrobactrum group</taxon>
        <taxon>Brucella</taxon>
    </lineage>
</organism>
<accession>A0A1J6HHT5</accession>
<dbReference type="GO" id="GO:0046168">
    <property type="term" value="P:glycerol-3-phosphate catabolic process"/>
    <property type="evidence" value="ECO:0007669"/>
    <property type="project" value="TreeGrafter"/>
</dbReference>
<dbReference type="GO" id="GO:0004368">
    <property type="term" value="F:glycerol-3-phosphate dehydrogenase (quinone) activity"/>
    <property type="evidence" value="ECO:0007669"/>
    <property type="project" value="InterPro"/>
</dbReference>
<comment type="similarity">
    <text evidence="2">Belongs to the FAD-dependent glycerol-3-phosphate dehydrogenase family.</text>
</comment>
<dbReference type="SUPFAM" id="SSF51905">
    <property type="entry name" value="FAD/NAD(P)-binding domain"/>
    <property type="match status" value="1"/>
</dbReference>
<feature type="domain" description="FAD dependent oxidoreductase" evidence="6">
    <location>
        <begin position="12"/>
        <end position="384"/>
    </location>
</feature>
<dbReference type="InterPro" id="IPR000447">
    <property type="entry name" value="G3P_DH_FAD-dep"/>
</dbReference>
<evidence type="ECO:0000256" key="1">
    <source>
        <dbReference type="ARBA" id="ARBA00001974"/>
    </source>
</evidence>
<dbReference type="Proteomes" id="UP000182985">
    <property type="component" value="Unassembled WGS sequence"/>
</dbReference>
<dbReference type="OrthoDB" id="9766796at2"/>
<dbReference type="PANTHER" id="PTHR11985:SF15">
    <property type="entry name" value="GLYCEROL-3-PHOSPHATE DEHYDROGENASE, MITOCHONDRIAL"/>
    <property type="match status" value="1"/>
</dbReference>
<keyword evidence="4" id="KW-0274">FAD</keyword>
<sequence length="506" mass="56860">MSMEAARNESYDVIVIGGGINGTSAARELCAAGYKALLVEKGDFANGASSRSSRILHCGLRYFETRHPVRTFASSPLKLKNAISMARAAMNAREELVRLQPIRCKSFKMCFPLYEKDDLRGWHLDIGLSLLNRFGSGRLPLDYQRHKRNFDSSVPLAKDLRDRNQLKSIATYREYIMDWPDRFCVDAAIEAEKLGADIRLFTKASIRAKNSDGLWQVDLDSEVRGMSSVFAPVILNLAGTWIDDVLQPVFKEGNDRLIHGTKGAHIVVRLPDYYRGHGIAALNRLGLPIYCLPFRDELYHIGPTETFFEGDASNVRADDTDIEFLLDEINFLLPALKLTKRNVEFTWAGVRPLTFNPKNPDGDRVRQIHDLKDKGHSGIFAMTAGPVMSHMSAGRELLATVEAAIPIRRGRHISQMQQTNTKSGADEGTSSLRHYVLREHAQDLKGIFYTRSGIGWGRQIDKVTATNAANEIADLLGWEPEQIEREVDSFLQYQREIHRSGEPAKS</sequence>
<evidence type="ECO:0000256" key="3">
    <source>
        <dbReference type="ARBA" id="ARBA00022630"/>
    </source>
</evidence>
<comment type="caution">
    <text evidence="7">The sequence shown here is derived from an EMBL/GenBank/DDBJ whole genome shotgun (WGS) entry which is preliminary data.</text>
</comment>
<reference evidence="7 8" key="1">
    <citation type="submission" date="2016-10" db="EMBL/GenBank/DDBJ databases">
        <title>The Draft Genome Sequence of the Potato Rhizosphere Bacteria Ochrobactrum sp. IPA7.2.</title>
        <authorList>
            <person name="Gogoleva N.E."/>
            <person name="Khlopko Y.A."/>
            <person name="Burygin G.L."/>
            <person name="Plotnikov A.O."/>
        </authorList>
    </citation>
    <scope>NUCLEOTIDE SEQUENCE [LARGE SCALE GENOMIC DNA]</scope>
    <source>
        <strain evidence="7 8">IPA7.2</strain>
    </source>
</reference>
<proteinExistence type="inferred from homology"/>
<dbReference type="Gene3D" id="3.50.50.60">
    <property type="entry name" value="FAD/NAD(P)-binding domain"/>
    <property type="match status" value="1"/>
</dbReference>
<dbReference type="PANTHER" id="PTHR11985">
    <property type="entry name" value="GLYCEROL-3-PHOSPHATE DEHYDROGENASE"/>
    <property type="match status" value="1"/>
</dbReference>
<evidence type="ECO:0000259" key="6">
    <source>
        <dbReference type="Pfam" id="PF01266"/>
    </source>
</evidence>
<dbReference type="AlphaFoldDB" id="A0A1J6HHT5"/>
<protein>
    <submittedName>
        <fullName evidence="7">FAD-dependent oxidoreductase</fullName>
    </submittedName>
</protein>
<comment type="cofactor">
    <cofactor evidence="1">
        <name>FAD</name>
        <dbReference type="ChEBI" id="CHEBI:57692"/>
    </cofactor>
</comment>
<gene>
    <name evidence="7" type="ORF">BLA27_18380</name>
</gene>
<dbReference type="Pfam" id="PF01266">
    <property type="entry name" value="DAO"/>
    <property type="match status" value="1"/>
</dbReference>
<dbReference type="Gene3D" id="3.30.9.10">
    <property type="entry name" value="D-Amino Acid Oxidase, subunit A, domain 2"/>
    <property type="match status" value="1"/>
</dbReference>
<keyword evidence="8" id="KW-1185">Reference proteome</keyword>
<keyword evidence="3" id="KW-0285">Flavoprotein</keyword>
<evidence type="ECO:0000313" key="8">
    <source>
        <dbReference type="Proteomes" id="UP000182985"/>
    </source>
</evidence>
<dbReference type="InterPro" id="IPR036188">
    <property type="entry name" value="FAD/NAD-bd_sf"/>
</dbReference>
<dbReference type="RefSeq" id="WP_071632976.1">
    <property type="nucleotide sequence ID" value="NZ_MOEC01000020.1"/>
</dbReference>
<dbReference type="SUPFAM" id="SSF54373">
    <property type="entry name" value="FAD-linked reductases, C-terminal domain"/>
    <property type="match status" value="1"/>
</dbReference>
<dbReference type="InterPro" id="IPR006076">
    <property type="entry name" value="FAD-dep_OxRdtase"/>
</dbReference>
<name>A0A1J6HHT5_9HYPH</name>
<evidence type="ECO:0000256" key="2">
    <source>
        <dbReference type="ARBA" id="ARBA00007330"/>
    </source>
</evidence>